<protein>
    <recommendedName>
        <fullName evidence="1">Helicase ATP-binding domain-containing protein</fullName>
    </recommendedName>
</protein>
<evidence type="ECO:0000313" key="2">
    <source>
        <dbReference type="EMBL" id="CAJ0600715.1"/>
    </source>
</evidence>
<gene>
    <name evidence="2" type="ORF">CYNAS_LOCUS12698</name>
</gene>
<evidence type="ECO:0000259" key="1">
    <source>
        <dbReference type="SMART" id="SM00487"/>
    </source>
</evidence>
<dbReference type="Pfam" id="PF04313">
    <property type="entry name" value="HSDR_N"/>
    <property type="match status" value="1"/>
</dbReference>
<dbReference type="Gene3D" id="3.40.50.300">
    <property type="entry name" value="P-loop containing nucleotide triphosphate hydrolases"/>
    <property type="match status" value="2"/>
</dbReference>
<dbReference type="GO" id="GO:0009307">
    <property type="term" value="P:DNA restriction-modification system"/>
    <property type="evidence" value="ECO:0007669"/>
    <property type="project" value="UniProtKB-KW"/>
</dbReference>
<dbReference type="Gene3D" id="3.90.1570.50">
    <property type="match status" value="1"/>
</dbReference>
<comment type="caution">
    <text evidence="2">The sequence shown here is derived from an EMBL/GenBank/DDBJ whole genome shotgun (WGS) entry which is preliminary data.</text>
</comment>
<dbReference type="InterPro" id="IPR007409">
    <property type="entry name" value="Restrct_endonuc_type1_HsdR_N"/>
</dbReference>
<keyword evidence="3" id="KW-1185">Reference proteome</keyword>
<dbReference type="GO" id="GO:0005524">
    <property type="term" value="F:ATP binding"/>
    <property type="evidence" value="ECO:0007669"/>
    <property type="project" value="UniProtKB-KW"/>
</dbReference>
<dbReference type="SUPFAM" id="SSF116734">
    <property type="entry name" value="DNA methylase specificity domain"/>
    <property type="match status" value="2"/>
</dbReference>
<proteinExistence type="predicted"/>
<dbReference type="EMBL" id="CATQJL010000256">
    <property type="protein sequence ID" value="CAJ0600715.1"/>
    <property type="molecule type" value="Genomic_DNA"/>
</dbReference>
<dbReference type="SUPFAM" id="SSF52540">
    <property type="entry name" value="P-loop containing nucleoside triphosphate hydrolases"/>
    <property type="match status" value="1"/>
</dbReference>
<organism evidence="2 3">
    <name type="scientific">Cylicocyclus nassatus</name>
    <name type="common">Nematode worm</name>
    <dbReference type="NCBI Taxonomy" id="53992"/>
    <lineage>
        <taxon>Eukaryota</taxon>
        <taxon>Metazoa</taxon>
        <taxon>Ecdysozoa</taxon>
        <taxon>Nematoda</taxon>
        <taxon>Chromadorea</taxon>
        <taxon>Rhabditida</taxon>
        <taxon>Rhabditina</taxon>
        <taxon>Rhabditomorpha</taxon>
        <taxon>Strongyloidea</taxon>
        <taxon>Strongylidae</taxon>
        <taxon>Cylicocyclus</taxon>
    </lineage>
</organism>
<dbReference type="GO" id="GO:0009035">
    <property type="term" value="F:type I site-specific deoxyribonuclease activity"/>
    <property type="evidence" value="ECO:0007669"/>
    <property type="project" value="UniProtKB-EC"/>
</dbReference>
<dbReference type="InterPro" id="IPR055180">
    <property type="entry name" value="HsdR_RecA-like_helicase_dom_2"/>
</dbReference>
<dbReference type="AlphaFoldDB" id="A0AA36GYH1"/>
<reference evidence="2" key="1">
    <citation type="submission" date="2023-07" db="EMBL/GenBank/DDBJ databases">
        <authorList>
            <consortium name="CYATHOMIX"/>
        </authorList>
    </citation>
    <scope>NUCLEOTIDE SEQUENCE</scope>
    <source>
        <strain evidence="2">N/A</strain>
    </source>
</reference>
<dbReference type="Proteomes" id="UP001176961">
    <property type="component" value="Unassembled WGS sequence"/>
</dbReference>
<name>A0AA36GYH1_CYLNA</name>
<dbReference type="Gene3D" id="1.10.287.1120">
    <property type="entry name" value="Bipartite methylase S protein"/>
    <property type="match status" value="2"/>
</dbReference>
<dbReference type="PANTHER" id="PTHR42927:SF1">
    <property type="entry name" value="HELICASE SUPERFAMILY 1 AND 2 DOMAIN-CONTAINING PROTEIN"/>
    <property type="match status" value="1"/>
</dbReference>
<dbReference type="InterPro" id="IPR027417">
    <property type="entry name" value="P-loop_NTPase"/>
</dbReference>
<dbReference type="Pfam" id="PF22679">
    <property type="entry name" value="T1R_D3-like"/>
    <property type="match status" value="1"/>
</dbReference>
<feature type="domain" description="Helicase ATP-binding" evidence="1">
    <location>
        <begin position="647"/>
        <end position="878"/>
    </location>
</feature>
<dbReference type="GO" id="GO:0003677">
    <property type="term" value="F:DNA binding"/>
    <property type="evidence" value="ECO:0007669"/>
    <property type="project" value="UniProtKB-KW"/>
</dbReference>
<dbReference type="InterPro" id="IPR040980">
    <property type="entry name" value="SWI2_SNF2"/>
</dbReference>
<dbReference type="PANTHER" id="PTHR42927">
    <property type="entry name" value="HELICASE SUPERFAMILY 1 AND 2 DOMAIN-CONTAINING PROTEIN"/>
    <property type="match status" value="1"/>
</dbReference>
<dbReference type="SMART" id="SM00487">
    <property type="entry name" value="DEXDc"/>
    <property type="match status" value="1"/>
</dbReference>
<evidence type="ECO:0000313" key="3">
    <source>
        <dbReference type="Proteomes" id="UP001176961"/>
    </source>
</evidence>
<dbReference type="Pfam" id="PF18766">
    <property type="entry name" value="SWI2_SNF2"/>
    <property type="match status" value="1"/>
</dbReference>
<accession>A0AA36GYH1</accession>
<sequence>MHVPPIYEQQKIANLLDKKCSQIDTALEKTRTTIEEYKKYKQAIITKAVTKGIRGDRPMKDSGIEWIGEIPAEWNSINPKALFTQRKDKAREGERQLTASQKYGVIYQDDYMKITGNKVVTVVKDFSILKHVEKGDFVISMRSFQGGLEYSENTGSISSAYVMLIPNKGKVYDRYYKWLFKSELYINALQSTSDLVRDGQAMRYSNFIQVRLYTVPIIEQQEIADYLDKKCAAIDTLIAKKEQLITDLEAYKKSLIYEYVTGKKEDCKGIYAISRKWGEKTSDAREENLLYIGKTERNFEQHDIESALIYELQPKMNDSKMQSYRYKSNYYVYIINYGFRGVGLIDKVIDAKTHLNEDSKEAKELITLETTEKRFEEDIEASFLSPAGGYTHNNDAYIPKLGLHQDTLIRFIQKTQPKEWQRFLLQNKLEPENKFCLAFNNACDTDGLLSVLRKGFKHRGITFRVCYFKPESTLNQTAGVLYAKNEITCNRQWYYSADNSKSVDMVIAVNGIPVFAFELKNQYTGQTIENAMRQWMYDRSEKELCFQFNKRILGYFCVDQMNVMMATKLAGKDTYFLPFNQGSSGAGMDGGKGNPANPNGYPTSYLWENIFQKDSMMDILQKFIHLQKNKEKKIDKDGKERPIEKQVLIFPRFHQLDVVRKVIDDVKEYGTGKNYLVQHSAGSGKSNSIGWLSYRLASLHDENNKAIFSSVIVVTDRTVLDAQLQATISGFDHTLGAVETIGEGKKSVDLKNAINAGARIIVTTLQKFPVIYEEVDKVAGRAFAIIVDEAHSSQTGTSAQKLKIALADTSEALKEYAELEGKAEDEVDLNDAIVKEMLTHGKHKNLSFFAFTATPKAQTLEMFGTEVTGGSFHPFHVYSMRQAIEEGFILDVLQNYMTYDTCFKIAKETRENPELPESRATKIIKKYEKLHPYNISQKSEIIVETFLSTTKDKIGGKGKMMVVTDSRLAAVRYFHAINKYIKDHGYSNVKCMIAFSGTVTDDGTEFTESSLNVRPDGSHISEAQTKAEFHENFNVLIVAEKYQTGFDEPLLHTMIVDKKLKNVKAVQTLSRLNRTCTNKNDTFILDFANTTEEIQEAFQPFYQETSLSQPVNTDLIYQVQREIRGYALYSENDIEAFIGRWEKLNQSNKDEMGKMTSALKPVVDRYNLKGTEERYQIRRHVRNFVKWYNYVAQVVRTFDAELHKEYLFLKYLEKLIPADPVEPIDLDGKIKLEYYKLKKTFEGEISLGKTGGQ</sequence>
<dbReference type="InterPro" id="IPR014001">
    <property type="entry name" value="Helicase_ATP-bd"/>
</dbReference>